<reference evidence="2 3" key="1">
    <citation type="submission" date="2022-10" db="EMBL/GenBank/DDBJ databases">
        <title>The complete genomes of actinobacterial strains from the NBC collection.</title>
        <authorList>
            <person name="Joergensen T.S."/>
            <person name="Alvarez Arevalo M."/>
            <person name="Sterndorff E.B."/>
            <person name="Faurdal D."/>
            <person name="Vuksanovic O."/>
            <person name="Mourched A.-S."/>
            <person name="Charusanti P."/>
            <person name="Shaw S."/>
            <person name="Blin K."/>
            <person name="Weber T."/>
        </authorList>
    </citation>
    <scope>NUCLEOTIDE SEQUENCE [LARGE SCALE GENOMIC DNA]</scope>
    <source>
        <strain evidence="2 3">NBC 01792</strain>
    </source>
</reference>
<organism evidence="2 3">
    <name type="scientific">Streptomyces cyaneofuscatus</name>
    <dbReference type="NCBI Taxonomy" id="66883"/>
    <lineage>
        <taxon>Bacteria</taxon>
        <taxon>Bacillati</taxon>
        <taxon>Actinomycetota</taxon>
        <taxon>Actinomycetes</taxon>
        <taxon>Kitasatosporales</taxon>
        <taxon>Streptomycetaceae</taxon>
        <taxon>Streptomyces</taxon>
    </lineage>
</organism>
<proteinExistence type="predicted"/>
<keyword evidence="3" id="KW-1185">Reference proteome</keyword>
<keyword evidence="1" id="KW-1133">Transmembrane helix</keyword>
<keyword evidence="1" id="KW-0812">Transmembrane</keyword>
<feature type="transmembrane region" description="Helical" evidence="1">
    <location>
        <begin position="32"/>
        <end position="49"/>
    </location>
</feature>
<keyword evidence="1" id="KW-0472">Membrane</keyword>
<dbReference type="RefSeq" id="WP_326706063.1">
    <property type="nucleotide sequence ID" value="NZ_CP108861.1"/>
</dbReference>
<evidence type="ECO:0000313" key="2">
    <source>
        <dbReference type="EMBL" id="WSB07452.1"/>
    </source>
</evidence>
<evidence type="ECO:0000256" key="1">
    <source>
        <dbReference type="SAM" id="Phobius"/>
    </source>
</evidence>
<protein>
    <submittedName>
        <fullName evidence="2">Uncharacterized protein</fullName>
    </submittedName>
</protein>
<gene>
    <name evidence="2" type="ORF">OG849_09400</name>
</gene>
<accession>A0ABZ1ETI0</accession>
<evidence type="ECO:0000313" key="3">
    <source>
        <dbReference type="Proteomes" id="UP001356428"/>
    </source>
</evidence>
<sequence length="64" mass="7025">MGKYKISPLVFFIPFMLASGFAHLPGGGWTTLWGACEVALGVLGIFVTVKGVRDIRRKREGESR</sequence>
<name>A0ABZ1ETI0_9ACTN</name>
<dbReference type="EMBL" id="CP109083">
    <property type="protein sequence ID" value="WSB07452.1"/>
    <property type="molecule type" value="Genomic_DNA"/>
</dbReference>
<dbReference type="Proteomes" id="UP001356428">
    <property type="component" value="Chromosome"/>
</dbReference>